<evidence type="ECO:0000313" key="5">
    <source>
        <dbReference type="Proteomes" id="UP000245768"/>
    </source>
</evidence>
<keyword evidence="2" id="KW-1133">Transmembrane helix</keyword>
<evidence type="ECO:0000256" key="3">
    <source>
        <dbReference type="SAM" id="SignalP"/>
    </source>
</evidence>
<protein>
    <recommendedName>
        <fullName evidence="6">Mid2 domain-containing protein</fullName>
    </recommendedName>
</protein>
<evidence type="ECO:0000256" key="2">
    <source>
        <dbReference type="SAM" id="Phobius"/>
    </source>
</evidence>
<keyword evidence="2" id="KW-0812">Transmembrane</keyword>
<keyword evidence="2" id="KW-0472">Membrane</keyword>
<evidence type="ECO:0008006" key="6">
    <source>
        <dbReference type="Google" id="ProtNLM"/>
    </source>
</evidence>
<feature type="region of interest" description="Disordered" evidence="1">
    <location>
        <begin position="347"/>
        <end position="403"/>
    </location>
</feature>
<dbReference type="AlphaFoldDB" id="A0A316YPP9"/>
<keyword evidence="3" id="KW-0732">Signal</keyword>
<name>A0A316YPP9_9BASI</name>
<feature type="region of interest" description="Disordered" evidence="1">
    <location>
        <begin position="128"/>
        <end position="168"/>
    </location>
</feature>
<keyword evidence="5" id="KW-1185">Reference proteome</keyword>
<organism evidence="4 5">
    <name type="scientific">Acaromyces ingoldii</name>
    <dbReference type="NCBI Taxonomy" id="215250"/>
    <lineage>
        <taxon>Eukaryota</taxon>
        <taxon>Fungi</taxon>
        <taxon>Dikarya</taxon>
        <taxon>Basidiomycota</taxon>
        <taxon>Ustilaginomycotina</taxon>
        <taxon>Exobasidiomycetes</taxon>
        <taxon>Exobasidiales</taxon>
        <taxon>Cryptobasidiaceae</taxon>
        <taxon>Acaromyces</taxon>
    </lineage>
</organism>
<evidence type="ECO:0000313" key="4">
    <source>
        <dbReference type="EMBL" id="PWN91357.1"/>
    </source>
</evidence>
<sequence length="508" mass="54690">MAGATLRSSLLWSLCFVILVLGSYVRSAGINVDVPEDFYQCQPAVIGITGARGNVTIIVKESHSRHAHLNVSLAPNATQYTWAAVDLTAGTDFALIITDRTSKNKTKLSQNIQHSTVDLPPTGVNDTSCLPVKKVKSSSDGDKNKDDGGGIGGIGGDPSLEDDPGHHRKHSTVEVSVIAGVLGGLLFALMLLILVMCLRRRRENLGASDDSDSFIQQQQQMSQRIGSSALGTGNRASDYVTLADGTRRRIDSIVMARQDDSGWSYMSSLVPGLQAAEGARGHHRLQSQQQQQRRALRTKRYDGEAADCELPSYGLSEYERKHLPKYEGRDEGGDDAGHETDELVARESHAGTDGLDRSSTMQSGVTRTTRQTYYSRASSSGAPFIYDLDQPSGESRTPSGVESDVGLAYLGGEEDPDVITFHATPSAHTLGPNSGAQSRTVSIIGVPPQDQQPRSILTRNLAVSPFADVPEDGQASPATSTALDPSNGRIHHRNRSEVNPFDWDRPSS</sequence>
<proteinExistence type="predicted"/>
<dbReference type="GeneID" id="37042884"/>
<gene>
    <name evidence="4" type="ORF">FA10DRAFT_265219</name>
</gene>
<reference evidence="4 5" key="1">
    <citation type="journal article" date="2018" name="Mol. Biol. Evol.">
        <title>Broad Genomic Sampling Reveals a Smut Pathogenic Ancestry of the Fungal Clade Ustilaginomycotina.</title>
        <authorList>
            <person name="Kijpornyongpan T."/>
            <person name="Mondo S.J."/>
            <person name="Barry K."/>
            <person name="Sandor L."/>
            <person name="Lee J."/>
            <person name="Lipzen A."/>
            <person name="Pangilinan J."/>
            <person name="LaButti K."/>
            <person name="Hainaut M."/>
            <person name="Henrissat B."/>
            <person name="Grigoriev I.V."/>
            <person name="Spatafora J.W."/>
            <person name="Aime M.C."/>
        </authorList>
    </citation>
    <scope>NUCLEOTIDE SEQUENCE [LARGE SCALE GENOMIC DNA]</scope>
    <source>
        <strain evidence="4 5">MCA 4198</strain>
    </source>
</reference>
<accession>A0A316YPP9</accession>
<feature type="compositionally biased region" description="Basic and acidic residues" evidence="1">
    <location>
        <begin position="347"/>
        <end position="356"/>
    </location>
</feature>
<feature type="region of interest" description="Disordered" evidence="1">
    <location>
        <begin position="276"/>
        <end position="300"/>
    </location>
</feature>
<dbReference type="OrthoDB" id="10652079at2759"/>
<dbReference type="EMBL" id="KZ819635">
    <property type="protein sequence ID" value="PWN91357.1"/>
    <property type="molecule type" value="Genomic_DNA"/>
</dbReference>
<dbReference type="Gene3D" id="1.20.5.100">
    <property type="entry name" value="Cytochrome c1, transmembrane anchor, C-terminal"/>
    <property type="match status" value="1"/>
</dbReference>
<dbReference type="RefSeq" id="XP_025378555.1">
    <property type="nucleotide sequence ID" value="XM_025520968.1"/>
</dbReference>
<feature type="region of interest" description="Disordered" evidence="1">
    <location>
        <begin position="467"/>
        <end position="508"/>
    </location>
</feature>
<evidence type="ECO:0000256" key="1">
    <source>
        <dbReference type="SAM" id="MobiDB-lite"/>
    </source>
</evidence>
<feature type="compositionally biased region" description="Basic and acidic residues" evidence="1">
    <location>
        <begin position="137"/>
        <end position="148"/>
    </location>
</feature>
<dbReference type="InParanoid" id="A0A316YPP9"/>
<dbReference type="Proteomes" id="UP000245768">
    <property type="component" value="Unassembled WGS sequence"/>
</dbReference>
<feature type="compositionally biased region" description="Polar residues" evidence="1">
    <location>
        <begin position="357"/>
        <end position="381"/>
    </location>
</feature>
<feature type="chain" id="PRO_5016377254" description="Mid2 domain-containing protein" evidence="3">
    <location>
        <begin position="23"/>
        <end position="508"/>
    </location>
</feature>
<feature type="transmembrane region" description="Helical" evidence="2">
    <location>
        <begin position="177"/>
        <end position="198"/>
    </location>
</feature>
<feature type="signal peptide" evidence="3">
    <location>
        <begin position="1"/>
        <end position="22"/>
    </location>
</feature>